<dbReference type="SUPFAM" id="SSF48239">
    <property type="entry name" value="Terpenoid cyclases/Protein prenyltransferases"/>
    <property type="match status" value="1"/>
</dbReference>
<dbReference type="Gene3D" id="1.50.10.20">
    <property type="match status" value="1"/>
</dbReference>
<reference evidence="3" key="1">
    <citation type="submission" date="2021-01" db="EMBL/GenBank/DDBJ databases">
        <authorList>
            <person name="Corre E."/>
            <person name="Pelletier E."/>
            <person name="Niang G."/>
            <person name="Scheremetjew M."/>
            <person name="Finn R."/>
            <person name="Kale V."/>
            <person name="Holt S."/>
            <person name="Cochrane G."/>
            <person name="Meng A."/>
            <person name="Brown T."/>
            <person name="Cohen L."/>
        </authorList>
    </citation>
    <scope>NUCLEOTIDE SEQUENCE</scope>
    <source>
        <strain evidence="3">CCMP1594</strain>
    </source>
</reference>
<feature type="domain" description="Alpha-2-macroglobulin bait region" evidence="1">
    <location>
        <begin position="877"/>
        <end position="1031"/>
    </location>
</feature>
<dbReference type="Pfam" id="PF17973">
    <property type="entry name" value="bMG10"/>
    <property type="match status" value="1"/>
</dbReference>
<dbReference type="SMART" id="SM01360">
    <property type="entry name" value="A2M"/>
    <property type="match status" value="1"/>
</dbReference>
<dbReference type="InterPro" id="IPR001599">
    <property type="entry name" value="Macroglobln_a2"/>
</dbReference>
<dbReference type="InterPro" id="IPR011625">
    <property type="entry name" value="A2M_N_BRD"/>
</dbReference>
<gene>
    <name evidence="3" type="ORF">EGYM00163_LOCUS14701</name>
</gene>
<dbReference type="Gene3D" id="2.60.40.1930">
    <property type="match status" value="1"/>
</dbReference>
<evidence type="ECO:0000259" key="2">
    <source>
        <dbReference type="SMART" id="SM01360"/>
    </source>
</evidence>
<feature type="domain" description="Alpha-2-macroglobulin" evidence="2">
    <location>
        <begin position="1144"/>
        <end position="1234"/>
    </location>
</feature>
<dbReference type="PANTHER" id="PTHR40094:SF1">
    <property type="entry name" value="UBIQUITIN DOMAIN-CONTAINING PROTEIN"/>
    <property type="match status" value="1"/>
</dbReference>
<dbReference type="GO" id="GO:0004866">
    <property type="term" value="F:endopeptidase inhibitor activity"/>
    <property type="evidence" value="ECO:0007669"/>
    <property type="project" value="InterPro"/>
</dbReference>
<dbReference type="PANTHER" id="PTHR40094">
    <property type="entry name" value="ALPHA-2-MACROGLOBULIN HOMOLOG"/>
    <property type="match status" value="1"/>
</dbReference>
<evidence type="ECO:0000313" key="3">
    <source>
        <dbReference type="EMBL" id="CAE0803578.1"/>
    </source>
</evidence>
<evidence type="ECO:0008006" key="4">
    <source>
        <dbReference type="Google" id="ProtNLM"/>
    </source>
</evidence>
<dbReference type="Pfam" id="PF00207">
    <property type="entry name" value="A2M"/>
    <property type="match status" value="1"/>
</dbReference>
<name>A0A7S4FM98_9EUGL</name>
<protein>
    <recommendedName>
        <fullName evidence="4">Alpha-2-macroglobulin domain-containing protein</fullName>
    </recommendedName>
</protein>
<dbReference type="InterPro" id="IPR002890">
    <property type="entry name" value="MG2"/>
</dbReference>
<dbReference type="Pfam" id="PF07703">
    <property type="entry name" value="A2M_BRD"/>
    <property type="match status" value="1"/>
</dbReference>
<proteinExistence type="predicted"/>
<evidence type="ECO:0000259" key="1">
    <source>
        <dbReference type="SMART" id="SM01359"/>
    </source>
</evidence>
<dbReference type="SMART" id="SM01359">
    <property type="entry name" value="A2M_N_2"/>
    <property type="match status" value="1"/>
</dbReference>
<dbReference type="InterPro" id="IPR008930">
    <property type="entry name" value="Terpenoid_cyclase/PrenylTrfase"/>
</dbReference>
<dbReference type="InterPro" id="IPR051802">
    <property type="entry name" value="YfhM-like"/>
</dbReference>
<dbReference type="EMBL" id="HBJA01042822">
    <property type="protein sequence ID" value="CAE0803578.1"/>
    <property type="molecule type" value="Transcribed_RNA"/>
</dbReference>
<dbReference type="Pfam" id="PF01835">
    <property type="entry name" value="MG2"/>
    <property type="match status" value="1"/>
</dbReference>
<accession>A0A7S4FM98</accession>
<organism evidence="3">
    <name type="scientific">Eutreptiella gymnastica</name>
    <dbReference type="NCBI Taxonomy" id="73025"/>
    <lineage>
        <taxon>Eukaryota</taxon>
        <taxon>Discoba</taxon>
        <taxon>Euglenozoa</taxon>
        <taxon>Euglenida</taxon>
        <taxon>Spirocuta</taxon>
        <taxon>Euglenophyceae</taxon>
        <taxon>Eutreptiales</taxon>
        <taxon>Eutreptiaceae</taxon>
        <taxon>Eutreptiella</taxon>
    </lineage>
</organism>
<dbReference type="InterPro" id="IPR041246">
    <property type="entry name" value="Bact_MG10"/>
</dbReference>
<sequence length="1863" mass="200821">MDGAKVFPALRLSGPDRSVPLKCQSAAEVHQHLDSDPYYLKAGVSEARSIRACTSRTPPERVVLLKPCEALAKGTNWTLTVGPNVPSAEGPLCSAEPSVREFCTYNRLALSAHGPQAASRSPPQTPLRLTFNNSLDVDEFLESFISVQPPIEDMELSVSECEVNISGRTRARTKYTVTVDAAVKDVYGQRLGQSHTVECEIGAAAKMFSVLGNAAGQKAVNGSECSPLQSMWVLDPMSKTPPDVVPKSNTNGISHATGGPPAPYDHSVVVVNVPRVDVCIVSIEPSMWPVYLNLYMKGLHGMDEALQSYVDELKRLGQAVASGTIPTNCEPDVPTIVHVDLKSAFRNHGPDGAPAGNIIVFVDPNVTEPAPAPQSLPPVIEATEHYPSRYVPDLRASTVWVQATALAANALRTRTEDMVWVTSLETGKPIPGAEVAYGVVGSPYDCDGDGEQWSANWSGTTGANGMITRGADGLSQRDCLIVVKVGDDCCFALISEMREKKYAKGMSLYTFDDRKLYRPGETVHLKGIARGCRPTTDNKLVELWSPGGVPVTLQCFDPGSGQPIWKQVVTTSEYGTFYAEIPLPTECGLGWYGVSCEMGEGGHHYHEFQVQEFRRPEFNVSCTAPSGPPLVTGGSAIVAVHASYFAGGPLTQANVEWTVDSQKTTFSPAGWPAFHFQDAPVWGCFGFRGFQDDDSGPVLRHKSNTNSKGQHRLCIDFKANASQKRKYPVQVKANGTVTDINRQTMSSSASFTVHPSKYYVGIKTLPWARANTSVEVELVVCDVAGKAIADVPLTVRCTSTQRKRFGNDVEVIERWVKEYTSAPGTMCLDLLFDEGGEYTLEARVADPTGLVNTCSASLLVVGRLPRASAKDQNAEPLKLIPNKERYEAGDCAVVTVQSLLSDPCQAVAQLQGRGLLYTECFAIPPGGSHDLRFDVKEEWIPGAKKRLNVDVVVDRSASGTGEGLVGAQAGMDLEISYKIKCLTVDVRPGATHLTPGSKTDVSVSVHNAATKAPAAAADVAIWVVDEAVLALARGMCPRNPMPEDEPEAAEYFISPTPQGYFYGDGTRIEGYARHSFRCDTRVSLLSRNWRELLFEAIGDEIYDECGYRAYGMGMARCMGMAANGMGGPGGADMPIAVRTNFDALACFHGNVRTDAAGACTVPVPLPDSLTKYRVIAVACTAQSAFGMGESAVEVALPLMVRPSLPRFLNVGDHAKLTVVVQNQTSRAADVAVVARTSNLELVGPGVGGFRIHLEPQQRLEVRFEAKTVLPGKAKVQVGAEMVGAAAGGVADAADAEVPVWTPATAEAFAAYGELDPDGAVATHALQPPADVYPAYGGLQIGSSSTILQTVTDAFEYLVEYPFEYVESMASRVLAFALLKDIQTAFASPTIPKDPELTTLGSILVQKLLKAQLPCGGFGFWAQDTEADVFVTLHVAHCFAQVQRKGHKVSAHAVGRLIEALRDLSAFPHWDKYSESTRRTLQCLRCYVLSLFEKAEMASEAAELYNAAGGVHKLGLDAAAWLALAVHGTSPLKATHSIVQSVLKYFANQTVETAGAAHCCTGYEDAGADTLVLLRSSPRTDAIVLEALQVMDPSNAIIPKLMKGLLGVRQRGRWGNTQENVFALLAVDRYFNTYEAATPAFTAHSWLSTSLVADHEHKGRSTVTKVTDVPMKYLVDTAGAAPQPLHIHKVGPGRLYYRLGLKYAPKSNILPAHDAGFIVQRTYKALQDPEDVQTTAQGYKLKSGRLIEVTLTLETRMVRHRVALVDKLPACLEPLNPALAGTPELGGTPPAAGRCCYWRWYDHDNLRDERVEAFAGRVWEGAHTYSYVAQVTGLGEFIAPPATAEEVLSPEVFGRSATLTVHAE</sequence>